<evidence type="ECO:0000313" key="3">
    <source>
        <dbReference type="EMBL" id="KAF2715917.1"/>
    </source>
</evidence>
<sequence length="629" mass="67921">MATRSLSGAATLTERDSSSETCKGDETSGVCQKPTSGGNNGTLTIVLGAVIPITVALLVLFYLHRRLVRKRREEDANDKYKSLDFGDGAGGTNKAAKDKNIPEMSVTDLGDDFNMKGTRRPKGMSMDMNMGSPYLLPAGLQNSRESIHSMSRSLHDEHDPYRQVAAMGRDNDSTRSPTNPFDGGSVYSASTGLASTHDTARLVPNAQRMSKSYSLPSSHDLKADDGTPPVPAIPGRKQSLASGDIPLEELSRSGHDGHALPPVTPGKASPPPMPETVDMPMRTTSIPPQPTISTPSERESSNYGDDPPAPMPSHFESTYDIDPAAIYLGSEEVVPQASNHLVQPQPVGKRLSVLGLRPLPPDNPEDNPEQRANRIRSFYKEYFDGGKVGTSDEYDGDVLADGAIFDPETGGFVTGGAKPWNQNVGRRAMTPPPRGAPRTSGRSSGPGPHRRHLSTGMRGRVPVPQPKKKLPPPKPLVNLSTPHLLKDDSAIFNAADFAPPTSFRQLQNGSRPDSPMSGTRAYSPTIKPHTPIVSSFDELKVMPSPHELRKSSTFTSLDFAPPRFRGQDGASDAGSIRSNRSGISAFQNDAIRAGAYRVSRIPKEVVMSREDLTMQLKPTWEMRDKAPLV</sequence>
<organism evidence="3 4">
    <name type="scientific">Polychaeton citri CBS 116435</name>
    <dbReference type="NCBI Taxonomy" id="1314669"/>
    <lineage>
        <taxon>Eukaryota</taxon>
        <taxon>Fungi</taxon>
        <taxon>Dikarya</taxon>
        <taxon>Ascomycota</taxon>
        <taxon>Pezizomycotina</taxon>
        <taxon>Dothideomycetes</taxon>
        <taxon>Dothideomycetidae</taxon>
        <taxon>Capnodiales</taxon>
        <taxon>Capnodiaceae</taxon>
        <taxon>Polychaeton</taxon>
    </lineage>
</organism>
<protein>
    <submittedName>
        <fullName evidence="3">Uncharacterized protein</fullName>
    </submittedName>
</protein>
<dbReference type="AlphaFoldDB" id="A0A9P4UHM6"/>
<name>A0A9P4UHM6_9PEZI</name>
<feature type="compositionally biased region" description="Basic and acidic residues" evidence="1">
    <location>
        <begin position="13"/>
        <end position="26"/>
    </location>
</feature>
<feature type="compositionally biased region" description="Basic and acidic residues" evidence="1">
    <location>
        <begin position="249"/>
        <end position="258"/>
    </location>
</feature>
<keyword evidence="4" id="KW-1185">Reference proteome</keyword>
<feature type="compositionally biased region" description="Polar residues" evidence="1">
    <location>
        <begin position="1"/>
        <end position="10"/>
    </location>
</feature>
<dbReference type="PANTHER" id="PTHR42088:SF1">
    <property type="entry name" value="YALI0F10131P"/>
    <property type="match status" value="1"/>
</dbReference>
<dbReference type="Proteomes" id="UP000799441">
    <property type="component" value="Unassembled WGS sequence"/>
</dbReference>
<proteinExistence type="predicted"/>
<comment type="caution">
    <text evidence="3">The sequence shown here is derived from an EMBL/GenBank/DDBJ whole genome shotgun (WGS) entry which is preliminary data.</text>
</comment>
<evidence type="ECO:0000313" key="4">
    <source>
        <dbReference type="Proteomes" id="UP000799441"/>
    </source>
</evidence>
<keyword evidence="2" id="KW-1133">Transmembrane helix</keyword>
<feature type="compositionally biased region" description="Pro residues" evidence="1">
    <location>
        <begin position="262"/>
        <end position="274"/>
    </location>
</feature>
<gene>
    <name evidence="3" type="ORF">K431DRAFT_236585</name>
</gene>
<keyword evidence="2" id="KW-0472">Membrane</keyword>
<dbReference type="PANTHER" id="PTHR42088">
    <property type="entry name" value="YALI0F10131P"/>
    <property type="match status" value="1"/>
</dbReference>
<feature type="region of interest" description="Disordered" evidence="1">
    <location>
        <begin position="209"/>
        <end position="317"/>
    </location>
</feature>
<feature type="compositionally biased region" description="Polar residues" evidence="1">
    <location>
        <begin position="502"/>
        <end position="522"/>
    </location>
</feature>
<feature type="region of interest" description="Disordered" evidence="1">
    <location>
        <begin position="1"/>
        <end position="37"/>
    </location>
</feature>
<feature type="region of interest" description="Disordered" evidence="1">
    <location>
        <begin position="413"/>
        <end position="475"/>
    </location>
</feature>
<reference evidence="3" key="1">
    <citation type="journal article" date="2020" name="Stud. Mycol.">
        <title>101 Dothideomycetes genomes: a test case for predicting lifestyles and emergence of pathogens.</title>
        <authorList>
            <person name="Haridas S."/>
            <person name="Albert R."/>
            <person name="Binder M."/>
            <person name="Bloem J."/>
            <person name="Labutti K."/>
            <person name="Salamov A."/>
            <person name="Andreopoulos B."/>
            <person name="Baker S."/>
            <person name="Barry K."/>
            <person name="Bills G."/>
            <person name="Bluhm B."/>
            <person name="Cannon C."/>
            <person name="Castanera R."/>
            <person name="Culley D."/>
            <person name="Daum C."/>
            <person name="Ezra D."/>
            <person name="Gonzalez J."/>
            <person name="Henrissat B."/>
            <person name="Kuo A."/>
            <person name="Liang C."/>
            <person name="Lipzen A."/>
            <person name="Lutzoni F."/>
            <person name="Magnuson J."/>
            <person name="Mondo S."/>
            <person name="Nolan M."/>
            <person name="Ohm R."/>
            <person name="Pangilinan J."/>
            <person name="Park H.-J."/>
            <person name="Ramirez L."/>
            <person name="Alfaro M."/>
            <person name="Sun H."/>
            <person name="Tritt A."/>
            <person name="Yoshinaga Y."/>
            <person name="Zwiers L.-H."/>
            <person name="Turgeon B."/>
            <person name="Goodwin S."/>
            <person name="Spatafora J."/>
            <person name="Crous P."/>
            <person name="Grigoriev I."/>
        </authorList>
    </citation>
    <scope>NUCLEOTIDE SEQUENCE</scope>
    <source>
        <strain evidence="3">CBS 116435</strain>
    </source>
</reference>
<keyword evidence="2" id="KW-0812">Transmembrane</keyword>
<feature type="region of interest" description="Disordered" evidence="1">
    <location>
        <begin position="502"/>
        <end position="527"/>
    </location>
</feature>
<evidence type="ECO:0000256" key="2">
    <source>
        <dbReference type="SAM" id="Phobius"/>
    </source>
</evidence>
<feature type="transmembrane region" description="Helical" evidence="2">
    <location>
        <begin position="43"/>
        <end position="63"/>
    </location>
</feature>
<evidence type="ECO:0000256" key="1">
    <source>
        <dbReference type="SAM" id="MobiDB-lite"/>
    </source>
</evidence>
<dbReference type="OrthoDB" id="5417135at2759"/>
<feature type="compositionally biased region" description="Low complexity" evidence="1">
    <location>
        <begin position="283"/>
        <end position="295"/>
    </location>
</feature>
<feature type="region of interest" description="Disordered" evidence="1">
    <location>
        <begin position="559"/>
        <end position="579"/>
    </location>
</feature>
<feature type="region of interest" description="Disordered" evidence="1">
    <location>
        <begin position="167"/>
        <end position="190"/>
    </location>
</feature>
<dbReference type="EMBL" id="MU003925">
    <property type="protein sequence ID" value="KAF2715917.1"/>
    <property type="molecule type" value="Genomic_DNA"/>
</dbReference>
<accession>A0A9P4UHM6</accession>